<dbReference type="RefSeq" id="WP_283172384.1">
    <property type="nucleotide sequence ID" value="NZ_JAPNOA010000015.1"/>
</dbReference>
<gene>
    <name evidence="1" type="ORF">OUO13_03125</name>
</gene>
<keyword evidence="2" id="KW-1185">Reference proteome</keyword>
<dbReference type="EMBL" id="JAPNOA010000015">
    <property type="protein sequence ID" value="MCY0964166.1"/>
    <property type="molecule type" value="Genomic_DNA"/>
</dbReference>
<reference evidence="1" key="1">
    <citation type="submission" date="2022-11" db="EMBL/GenBank/DDBJ databases">
        <title>Parathalassolutuus dongxingensis gen. nov., sp. nov., a novel member of family Oceanospirillaceae isolated from a coastal shrimp pond in Guangxi, China.</title>
        <authorList>
            <person name="Chen H."/>
        </authorList>
    </citation>
    <scope>NUCLEOTIDE SEQUENCE</scope>
    <source>
        <strain evidence="1">G-43</strain>
    </source>
</reference>
<sequence>MSGYFLQQVLSGGSINAVDVVGYSGEELNKIARLYDIKLQGQLELFLAEMGRSDGGLIGDSMIQLYRPSWRVREHLLFQFNFFNQMQEDGFYDFLNRPFVFSLVSDTQYYFIQTLLGDVVYHYDSNVGAVKATEWDLVGVLKVLASENHGQLRFKSFGNLLEV</sequence>
<protein>
    <submittedName>
        <fullName evidence="1">Uncharacterized protein</fullName>
    </submittedName>
</protein>
<evidence type="ECO:0000313" key="2">
    <source>
        <dbReference type="Proteomes" id="UP001150830"/>
    </source>
</evidence>
<name>A0A9X3EBK5_9GAMM</name>
<accession>A0A9X3EBK5</accession>
<evidence type="ECO:0000313" key="1">
    <source>
        <dbReference type="EMBL" id="MCY0964166.1"/>
    </source>
</evidence>
<organism evidence="1 2">
    <name type="scientific">Parathalassolituus penaei</name>
    <dbReference type="NCBI Taxonomy" id="2997323"/>
    <lineage>
        <taxon>Bacteria</taxon>
        <taxon>Pseudomonadati</taxon>
        <taxon>Pseudomonadota</taxon>
        <taxon>Gammaproteobacteria</taxon>
        <taxon>Oceanospirillales</taxon>
        <taxon>Oceanospirillaceae</taxon>
        <taxon>Parathalassolituus</taxon>
    </lineage>
</organism>
<dbReference type="AlphaFoldDB" id="A0A9X3EBK5"/>
<comment type="caution">
    <text evidence="1">The sequence shown here is derived from an EMBL/GenBank/DDBJ whole genome shotgun (WGS) entry which is preliminary data.</text>
</comment>
<proteinExistence type="predicted"/>
<dbReference type="Proteomes" id="UP001150830">
    <property type="component" value="Unassembled WGS sequence"/>
</dbReference>